<evidence type="ECO:0000313" key="9">
    <source>
        <dbReference type="EMBL" id="KPL55429.1"/>
    </source>
</evidence>
<dbReference type="SUPFAM" id="SSF56112">
    <property type="entry name" value="Protein kinase-like (PK-like)"/>
    <property type="match status" value="1"/>
</dbReference>
<keyword evidence="7" id="KW-0472">Membrane</keyword>
<keyword evidence="4 5" id="KW-0067">ATP-binding</keyword>
<accession>A0A0P6WG65</accession>
<evidence type="ECO:0000256" key="6">
    <source>
        <dbReference type="SAM" id="MobiDB-lite"/>
    </source>
</evidence>
<dbReference type="PANTHER" id="PTHR43289:SF6">
    <property type="entry name" value="SERINE_THREONINE-PROTEIN KINASE NEKL-3"/>
    <property type="match status" value="1"/>
</dbReference>
<dbReference type="STRING" id="665126.ABB55_26970"/>
<evidence type="ECO:0000256" key="5">
    <source>
        <dbReference type="PROSITE-ProRule" id="PRU10141"/>
    </source>
</evidence>
<sequence>MAWHPYRTCCSETLQALPSAMACAECGNPLLRCTGVDSCNQLIEPDRACPVCAPAPLVAVEPIGSMRRGDTLALPFVIANRSPLPQRSFRLVSFEKREGNGPYQPVPVPFERVETGEGKGRQIVVQAGPFESSGKYAVGLRLVVEVPCGPVTETYAYEGTVFVEIAPSNEQAIQFHVDLSGASIGQGQLINIAPFLGGRPAEEGRAAEAAIIELQRAERHERQAGLRGLADQGNLEVPRDVELVLTGVKAPLAAGRLAALGRITAGNPIEGQPAPDLPLPVEGADGQPDQAAMARLAGPRFRLQIENDRLVLINLIQGGVAVDGRRLARDERFALGPANRIALLPDEVRSAEIAVSFVPGRGRVDRIELVRTTDLRDKRPDLAEGGVFAGRYEILRKLGEGGMGQVYAVRDVQSQDEMALKLVRRDLMQSEDALKRLVDEGRRARRVRHRNVVSIYDVAVAGDQPYLTMELLDGSSLREVLNVAKQTRRDIPVPAVMRIVAGVLEGLGEAHRQGLVHRDIKPENIFVQGDVFGSGAVETRILDFGIAKAAGPMSMATMRASGATGTPRYWAPEQQAGADVIGPEADLYSVGILLYELLLRGLPAHGALGQPSEQRRDVPPYLDKVVAKAVQQREDNRYQTAAEFAAALAFPPSVAPEPQRKPAIDPVPPRLDPVSKPEPKPEPVFQHGGGQHGGGPQGGGQQGGGPQGGGSLGGGTAHVVAIETAAGNGWSGQVTFAGADPGRLLRDHVARAGGAIVSELDAGRRVHFTARRSDLMRTSMLPVTFTGEATLSPMTGDRGRIDVSVGFKAGANIAFLVANFFLVCFVAYLLAAMMVGQAAAEEIAGGLSIFVGIGSFFAYRYTLRGLAKEIAGDVGQGRRTGG</sequence>
<dbReference type="Proteomes" id="UP000048984">
    <property type="component" value="Unassembled WGS sequence"/>
</dbReference>
<dbReference type="PROSITE" id="PS51257">
    <property type="entry name" value="PROKAR_LIPOPROTEIN"/>
    <property type="match status" value="1"/>
</dbReference>
<reference evidence="9 10" key="1">
    <citation type="submission" date="2015-09" db="EMBL/GenBank/DDBJ databases">
        <authorList>
            <person name="Jackson K.R."/>
            <person name="Lunt B.L."/>
            <person name="Fisher J.N.B."/>
            <person name="Gardner A.V."/>
            <person name="Bailey M.E."/>
            <person name="Deus L.M."/>
            <person name="Earl A.S."/>
            <person name="Gibby P.D."/>
            <person name="Hartmann K.A."/>
            <person name="Liu J.E."/>
            <person name="Manci A.M."/>
            <person name="Nielsen D.A."/>
            <person name="Solomon M.B."/>
            <person name="Breakwell D.P."/>
            <person name="Burnett S.H."/>
            <person name="Grose J.H."/>
        </authorList>
    </citation>
    <scope>NUCLEOTIDE SEQUENCE [LARGE SCALE GENOMIC DNA]</scope>
    <source>
        <strain evidence="9 10">16</strain>
    </source>
</reference>
<keyword evidence="10" id="KW-1185">Reference proteome</keyword>
<evidence type="ECO:0000256" key="1">
    <source>
        <dbReference type="ARBA" id="ARBA00022679"/>
    </source>
</evidence>
<dbReference type="SMART" id="SM00220">
    <property type="entry name" value="S_TKc"/>
    <property type="match status" value="1"/>
</dbReference>
<feature type="compositionally biased region" description="Gly residues" evidence="6">
    <location>
        <begin position="687"/>
        <end position="715"/>
    </location>
</feature>
<evidence type="ECO:0000313" key="10">
    <source>
        <dbReference type="Proteomes" id="UP000048984"/>
    </source>
</evidence>
<name>A0A0P6WG65_9HYPH</name>
<dbReference type="AlphaFoldDB" id="A0A0P6WG65"/>
<dbReference type="GO" id="GO:0004674">
    <property type="term" value="F:protein serine/threonine kinase activity"/>
    <property type="evidence" value="ECO:0007669"/>
    <property type="project" value="TreeGrafter"/>
</dbReference>
<dbReference type="Gene3D" id="1.10.510.10">
    <property type="entry name" value="Transferase(Phosphotransferase) domain 1"/>
    <property type="match status" value="1"/>
</dbReference>
<feature type="transmembrane region" description="Helical" evidence="7">
    <location>
        <begin position="843"/>
        <end position="861"/>
    </location>
</feature>
<evidence type="ECO:0000256" key="4">
    <source>
        <dbReference type="ARBA" id="ARBA00022840"/>
    </source>
</evidence>
<dbReference type="Gene3D" id="3.30.200.20">
    <property type="entry name" value="Phosphorylase Kinase, domain 1"/>
    <property type="match status" value="1"/>
</dbReference>
<dbReference type="PROSITE" id="PS50011">
    <property type="entry name" value="PROTEIN_KINASE_DOM"/>
    <property type="match status" value="1"/>
</dbReference>
<keyword evidence="1" id="KW-0808">Transferase</keyword>
<reference evidence="9 10" key="2">
    <citation type="submission" date="2015-10" db="EMBL/GenBank/DDBJ databases">
        <title>Draft Genome Sequence of Prosthecomicrobium hirschii ATCC 27832.</title>
        <authorList>
            <person name="Daniel J."/>
            <person name="Givan S.A."/>
            <person name="Brun Y.V."/>
            <person name="Brown P.J."/>
        </authorList>
    </citation>
    <scope>NUCLEOTIDE SEQUENCE [LARGE SCALE GENOMIC DNA]</scope>
    <source>
        <strain evidence="9 10">16</strain>
    </source>
</reference>
<dbReference type="PROSITE" id="PS00108">
    <property type="entry name" value="PROTEIN_KINASE_ST"/>
    <property type="match status" value="1"/>
</dbReference>
<feature type="binding site" evidence="5">
    <location>
        <position position="421"/>
    </location>
    <ligand>
        <name>ATP</name>
        <dbReference type="ChEBI" id="CHEBI:30616"/>
    </ligand>
</feature>
<organism evidence="9 10">
    <name type="scientific">Prosthecodimorpha hirschii</name>
    <dbReference type="NCBI Taxonomy" id="665126"/>
    <lineage>
        <taxon>Bacteria</taxon>
        <taxon>Pseudomonadati</taxon>
        <taxon>Pseudomonadota</taxon>
        <taxon>Alphaproteobacteria</taxon>
        <taxon>Hyphomicrobiales</taxon>
        <taxon>Ancalomicrobiaceae</taxon>
        <taxon>Prosthecodimorpha</taxon>
    </lineage>
</organism>
<feature type="transmembrane region" description="Helical" evidence="7">
    <location>
        <begin position="813"/>
        <end position="831"/>
    </location>
</feature>
<dbReference type="GO" id="GO:0005524">
    <property type="term" value="F:ATP binding"/>
    <property type="evidence" value="ECO:0007669"/>
    <property type="project" value="UniProtKB-UniRule"/>
</dbReference>
<keyword evidence="2 5" id="KW-0547">Nucleotide-binding</keyword>
<comment type="caution">
    <text evidence="9">The sequence shown here is derived from an EMBL/GenBank/DDBJ whole genome shotgun (WGS) entry which is preliminary data.</text>
</comment>
<evidence type="ECO:0000259" key="8">
    <source>
        <dbReference type="PROSITE" id="PS50011"/>
    </source>
</evidence>
<keyword evidence="7" id="KW-0812">Transmembrane</keyword>
<keyword evidence="7" id="KW-1133">Transmembrane helix</keyword>
<evidence type="ECO:0000256" key="2">
    <source>
        <dbReference type="ARBA" id="ARBA00022741"/>
    </source>
</evidence>
<dbReference type="Pfam" id="PF00069">
    <property type="entry name" value="Pkinase"/>
    <property type="match status" value="1"/>
</dbReference>
<evidence type="ECO:0000256" key="7">
    <source>
        <dbReference type="SAM" id="Phobius"/>
    </source>
</evidence>
<protein>
    <recommendedName>
        <fullName evidence="8">Protein kinase domain-containing protein</fullName>
    </recommendedName>
</protein>
<gene>
    <name evidence="9" type="ORF">ABB55_26970</name>
</gene>
<dbReference type="InterPro" id="IPR017441">
    <property type="entry name" value="Protein_kinase_ATP_BS"/>
</dbReference>
<dbReference type="InterPro" id="IPR008271">
    <property type="entry name" value="Ser/Thr_kinase_AS"/>
</dbReference>
<feature type="region of interest" description="Disordered" evidence="6">
    <location>
        <begin position="653"/>
        <end position="715"/>
    </location>
</feature>
<dbReference type="InterPro" id="IPR011009">
    <property type="entry name" value="Kinase-like_dom_sf"/>
</dbReference>
<dbReference type="InterPro" id="IPR000719">
    <property type="entry name" value="Prot_kinase_dom"/>
</dbReference>
<dbReference type="PROSITE" id="PS00107">
    <property type="entry name" value="PROTEIN_KINASE_ATP"/>
    <property type="match status" value="1"/>
</dbReference>
<dbReference type="CDD" id="cd14014">
    <property type="entry name" value="STKc_PknB_like"/>
    <property type="match status" value="1"/>
</dbReference>
<dbReference type="PANTHER" id="PTHR43289">
    <property type="entry name" value="MITOGEN-ACTIVATED PROTEIN KINASE KINASE KINASE 20-RELATED"/>
    <property type="match status" value="1"/>
</dbReference>
<proteinExistence type="predicted"/>
<dbReference type="EMBL" id="LJYW01000001">
    <property type="protein sequence ID" value="KPL55429.1"/>
    <property type="molecule type" value="Genomic_DNA"/>
</dbReference>
<dbReference type="RefSeq" id="WP_054361595.1">
    <property type="nucleotide sequence ID" value="NZ_LJYW01000001.1"/>
</dbReference>
<keyword evidence="3" id="KW-0418">Kinase</keyword>
<feature type="domain" description="Protein kinase" evidence="8">
    <location>
        <begin position="392"/>
        <end position="685"/>
    </location>
</feature>
<evidence type="ECO:0000256" key="3">
    <source>
        <dbReference type="ARBA" id="ARBA00022777"/>
    </source>
</evidence>